<protein>
    <submittedName>
        <fullName evidence="2">Uncharacterized protein</fullName>
    </submittedName>
</protein>
<evidence type="ECO:0000256" key="1">
    <source>
        <dbReference type="SAM" id="MobiDB-lite"/>
    </source>
</evidence>
<keyword evidence="3" id="KW-1185">Reference proteome</keyword>
<proteinExistence type="predicted"/>
<dbReference type="Proteomes" id="UP001472677">
    <property type="component" value="Unassembled WGS sequence"/>
</dbReference>
<feature type="region of interest" description="Disordered" evidence="1">
    <location>
        <begin position="163"/>
        <end position="183"/>
    </location>
</feature>
<name>A0ABR2E6B1_9ROSI</name>
<dbReference type="EMBL" id="JBBPBM010000020">
    <property type="protein sequence ID" value="KAK8552204.1"/>
    <property type="molecule type" value="Genomic_DNA"/>
</dbReference>
<accession>A0ABR2E6B1</accession>
<comment type="caution">
    <text evidence="2">The sequence shown here is derived from an EMBL/GenBank/DDBJ whole genome shotgun (WGS) entry which is preliminary data.</text>
</comment>
<evidence type="ECO:0000313" key="2">
    <source>
        <dbReference type="EMBL" id="KAK8552204.1"/>
    </source>
</evidence>
<reference evidence="2 3" key="1">
    <citation type="journal article" date="2024" name="G3 (Bethesda)">
        <title>Genome assembly of Hibiscus sabdariffa L. provides insights into metabolisms of medicinal natural products.</title>
        <authorList>
            <person name="Kim T."/>
        </authorList>
    </citation>
    <scope>NUCLEOTIDE SEQUENCE [LARGE SCALE GENOMIC DNA]</scope>
    <source>
        <strain evidence="2">TK-2024</strain>
        <tissue evidence="2">Old leaves</tissue>
    </source>
</reference>
<organism evidence="2 3">
    <name type="scientific">Hibiscus sabdariffa</name>
    <name type="common">roselle</name>
    <dbReference type="NCBI Taxonomy" id="183260"/>
    <lineage>
        <taxon>Eukaryota</taxon>
        <taxon>Viridiplantae</taxon>
        <taxon>Streptophyta</taxon>
        <taxon>Embryophyta</taxon>
        <taxon>Tracheophyta</taxon>
        <taxon>Spermatophyta</taxon>
        <taxon>Magnoliopsida</taxon>
        <taxon>eudicotyledons</taxon>
        <taxon>Gunneridae</taxon>
        <taxon>Pentapetalae</taxon>
        <taxon>rosids</taxon>
        <taxon>malvids</taxon>
        <taxon>Malvales</taxon>
        <taxon>Malvaceae</taxon>
        <taxon>Malvoideae</taxon>
        <taxon>Hibiscus</taxon>
    </lineage>
</organism>
<gene>
    <name evidence="2" type="ORF">V6N12_040814</name>
</gene>
<sequence>MVVQANLAVSQGATSQAYSGVSSANSSSFDHKSMSVVSQGQETCGQAYTRESRGEAPAQVYNHVFQPVPQQMSVQQQTHGFSQYGHGHSFPHHQQFSYFPAQGVNSLPGGMPGFFSPVVPISTTLGGYNNFPSSGGSGVTPSALVSSSGGVVSQGTPSAAQASISFSPASQSTTGFGPNSSTNMNVLPDDTVWVSTSVPVVQTVTSLNDLLVESQYSVPNAHVSPQQRCVSVEVPHLSEGDRVVCVDSSQSVQVPSQEETMCVSRRIGVENAQSSGFGRGSGGQSGLATGCYEDGSLVAPVVSEAGRALSSETHESFNEVSEASHGLPTETNEVFTDQVLPAETNESLNEGVEGGATSEDFHRNDSVVEPAAEVVSGQIPCSTGSTVAVNKTINSHPMVTRGKSGIRRPKVYQAEVSGGSEPKTIQEAFQDEN</sequence>
<evidence type="ECO:0000313" key="3">
    <source>
        <dbReference type="Proteomes" id="UP001472677"/>
    </source>
</evidence>